<evidence type="ECO:0000313" key="6">
    <source>
        <dbReference type="Proteomes" id="UP000077271"/>
    </source>
</evidence>
<dbReference type="GO" id="GO:0006631">
    <property type="term" value="P:fatty acid metabolic process"/>
    <property type="evidence" value="ECO:0007669"/>
    <property type="project" value="TreeGrafter"/>
</dbReference>
<dbReference type="PANTHER" id="PTHR43201:SF5">
    <property type="entry name" value="MEDIUM-CHAIN ACYL-COA LIGASE ACSF2, MITOCHONDRIAL"/>
    <property type="match status" value="1"/>
</dbReference>
<dbReference type="EMBL" id="LQWZ01000037">
    <property type="protein sequence ID" value="OAH52850.1"/>
    <property type="molecule type" value="Genomic_DNA"/>
</dbReference>
<evidence type="ECO:0000313" key="5">
    <source>
        <dbReference type="EMBL" id="OAH52850.1"/>
    </source>
</evidence>
<dbReference type="InterPro" id="IPR025110">
    <property type="entry name" value="AMP-bd_C"/>
</dbReference>
<evidence type="ECO:0000259" key="3">
    <source>
        <dbReference type="Pfam" id="PF00501"/>
    </source>
</evidence>
<proteinExistence type="inferred from homology"/>
<dbReference type="SUPFAM" id="SSF56801">
    <property type="entry name" value="Acetyl-CoA synthetase-like"/>
    <property type="match status" value="1"/>
</dbReference>
<evidence type="ECO:0008006" key="7">
    <source>
        <dbReference type="Google" id="ProtNLM"/>
    </source>
</evidence>
<dbReference type="PANTHER" id="PTHR43201">
    <property type="entry name" value="ACYL-COA SYNTHETASE"/>
    <property type="match status" value="1"/>
</dbReference>
<protein>
    <recommendedName>
        <fullName evidence="7">Acyl-CoA synthetase</fullName>
    </recommendedName>
</protein>
<dbReference type="InterPro" id="IPR000873">
    <property type="entry name" value="AMP-dep_synth/lig_dom"/>
</dbReference>
<dbReference type="Pfam" id="PF13193">
    <property type="entry name" value="AMP-binding_C"/>
    <property type="match status" value="1"/>
</dbReference>
<dbReference type="Pfam" id="PF00501">
    <property type="entry name" value="AMP-binding"/>
    <property type="match status" value="1"/>
</dbReference>
<dbReference type="RefSeq" id="WP_082860654.1">
    <property type="nucleotide sequence ID" value="NZ_LQWZ01000037.1"/>
</dbReference>
<dbReference type="Gene3D" id="3.30.300.30">
    <property type="match status" value="1"/>
</dbReference>
<feature type="domain" description="AMP-binding enzyme C-terminal" evidence="4">
    <location>
        <begin position="382"/>
        <end position="453"/>
    </location>
</feature>
<feature type="domain" description="AMP-dependent synthetase/ligase" evidence="3">
    <location>
        <begin position="15"/>
        <end position="331"/>
    </location>
</feature>
<dbReference type="Gene3D" id="3.40.50.12780">
    <property type="entry name" value="N-terminal domain of ligase-like"/>
    <property type="match status" value="1"/>
</dbReference>
<comment type="caution">
    <text evidence="5">The sequence shown here is derived from an EMBL/GenBank/DDBJ whole genome shotgun (WGS) entry which is preliminary data.</text>
</comment>
<reference evidence="5 6" key="1">
    <citation type="submission" date="2016-01" db="EMBL/GenBank/DDBJ databases">
        <title>Investigation of taxonomic status of Bacillus aminovorans.</title>
        <authorList>
            <person name="Verma A."/>
            <person name="Pal Y."/>
            <person name="Krishnamurthi S."/>
        </authorList>
    </citation>
    <scope>NUCLEOTIDE SEQUENCE [LARGE SCALE GENOMIC DNA]</scope>
    <source>
        <strain evidence="5 6">DSM 4337</strain>
    </source>
</reference>
<name>A0A177KHI8_9BACI</name>
<organism evidence="5 6">
    <name type="scientific">Domibacillus aminovorans</name>
    <dbReference type="NCBI Taxonomy" id="29332"/>
    <lineage>
        <taxon>Bacteria</taxon>
        <taxon>Bacillati</taxon>
        <taxon>Bacillota</taxon>
        <taxon>Bacilli</taxon>
        <taxon>Bacillales</taxon>
        <taxon>Bacillaceae</taxon>
        <taxon>Domibacillus</taxon>
    </lineage>
</organism>
<evidence type="ECO:0000256" key="2">
    <source>
        <dbReference type="ARBA" id="ARBA00022598"/>
    </source>
</evidence>
<dbReference type="AlphaFoldDB" id="A0A177KHI8"/>
<dbReference type="InterPro" id="IPR042099">
    <property type="entry name" value="ANL_N_sf"/>
</dbReference>
<dbReference type="InterPro" id="IPR045851">
    <property type="entry name" value="AMP-bd_C_sf"/>
</dbReference>
<dbReference type="OrthoDB" id="9757771at2"/>
<accession>A0A177KHI8</accession>
<dbReference type="Proteomes" id="UP000077271">
    <property type="component" value="Unassembled WGS sequence"/>
</dbReference>
<keyword evidence="2" id="KW-0436">Ligase</keyword>
<sequence length="468" mass="52721">MMNITSTYPLRAQTCPEPFFVKTKEQTFTYKEWEDMTKRAAGWLLSVGHPGETIALTALNRWEVLVIFCGAARAGWTFMPLDPRMTKAEREERLRLAAPKLFIGKDSLAKIGQLIMNTEPTDFCSDDEEAIFYSGFTSGSSGVPKQFGRSHRSWIKSFEAGLTDFLLTGEETAIIAGPIHHSLFLYGAAFALYTGQRLILHEKFWPHHITQTLKETPSFVMYAVPTMLESLMKTNDIEGKGFVFLSGAGWTAERKQQWVTQYPNAALYEFYGASELSFVSYMTPKDYNHKPSSSGKLSTGVEIEIRHGSQVLPAGETGTVYVKSLMLFSGYAKDDSYEMNIEEDGFYTVGDAGYMDEDGYLHIIGREQFMMISGGVNVYPEEVERVILKYAGVKEAAVTSIHDIHLGERIVCLYTGRIDPITLKAYTKAYLSIEKMPRKWARVDSLPHTTNGKIARNELKKMALEVFM</sequence>
<gene>
    <name evidence="5" type="ORF">AWH48_13640</name>
</gene>
<evidence type="ECO:0000256" key="1">
    <source>
        <dbReference type="ARBA" id="ARBA00006432"/>
    </source>
</evidence>
<comment type="similarity">
    <text evidence="1">Belongs to the ATP-dependent AMP-binding enzyme family.</text>
</comment>
<dbReference type="GO" id="GO:0031956">
    <property type="term" value="F:medium-chain fatty acid-CoA ligase activity"/>
    <property type="evidence" value="ECO:0007669"/>
    <property type="project" value="TreeGrafter"/>
</dbReference>
<evidence type="ECO:0000259" key="4">
    <source>
        <dbReference type="Pfam" id="PF13193"/>
    </source>
</evidence>